<accession>A0A2S2QE27</accession>
<protein>
    <submittedName>
        <fullName evidence="2">Uncharacterized protein</fullName>
    </submittedName>
</protein>
<dbReference type="AlphaFoldDB" id="A0A2S2QE27"/>
<reference evidence="2" key="1">
    <citation type="submission" date="2018-04" db="EMBL/GenBank/DDBJ databases">
        <title>Transcriptome assembly of Sipha flava.</title>
        <authorList>
            <person name="Scully E.D."/>
            <person name="Geib S.M."/>
            <person name="Palmer N.A."/>
            <person name="Koch K."/>
            <person name="Bradshaw J."/>
            <person name="Heng-Moss T."/>
            <person name="Sarath G."/>
        </authorList>
    </citation>
    <scope>NUCLEOTIDE SEQUENCE</scope>
</reference>
<name>A0A2S2QE27_9HEMI</name>
<dbReference type="EMBL" id="GGMS01006793">
    <property type="protein sequence ID" value="MBY75996.1"/>
    <property type="molecule type" value="Transcribed_RNA"/>
</dbReference>
<dbReference type="EMBL" id="GGMS01003577">
    <property type="protein sequence ID" value="MBY72780.1"/>
    <property type="molecule type" value="Transcribed_RNA"/>
</dbReference>
<sequence>MRLFSCKNNSPIEHTARTKRQRLWSVEFPPNGPTISQSPSSQGYSTYRSRVLTTWSSFTELVLFNIYIYDCVSCRRRLQHPLEDIESSDFYIFWCVVLYAPVPRNQVVVKRDEKKIRPFPRRVKIKPAAHCGVGPHSLGITMLFCLCVYIHT</sequence>
<evidence type="ECO:0000313" key="1">
    <source>
        <dbReference type="EMBL" id="MBY72780.1"/>
    </source>
</evidence>
<gene>
    <name evidence="2" type="ORF">g.116574</name>
    <name evidence="1" type="ORF">g.116585</name>
</gene>
<proteinExistence type="predicted"/>
<organism evidence="2">
    <name type="scientific">Sipha flava</name>
    <name type="common">yellow sugarcane aphid</name>
    <dbReference type="NCBI Taxonomy" id="143950"/>
    <lineage>
        <taxon>Eukaryota</taxon>
        <taxon>Metazoa</taxon>
        <taxon>Ecdysozoa</taxon>
        <taxon>Arthropoda</taxon>
        <taxon>Hexapoda</taxon>
        <taxon>Insecta</taxon>
        <taxon>Pterygota</taxon>
        <taxon>Neoptera</taxon>
        <taxon>Paraneoptera</taxon>
        <taxon>Hemiptera</taxon>
        <taxon>Sternorrhyncha</taxon>
        <taxon>Aphidomorpha</taxon>
        <taxon>Aphidoidea</taxon>
        <taxon>Aphididae</taxon>
        <taxon>Sipha</taxon>
    </lineage>
</organism>
<evidence type="ECO:0000313" key="2">
    <source>
        <dbReference type="EMBL" id="MBY75996.1"/>
    </source>
</evidence>